<dbReference type="STRING" id="662367.SAMN05216167_102737"/>
<keyword evidence="4" id="KW-1185">Reference proteome</keyword>
<name>A0A1I1MXE5_9BACT</name>
<proteinExistence type="predicted"/>
<evidence type="ECO:0000256" key="1">
    <source>
        <dbReference type="PROSITE-ProRule" id="PRU00169"/>
    </source>
</evidence>
<dbReference type="AlphaFoldDB" id="A0A1I1MXE5"/>
<feature type="modified residue" description="4-aspartylphosphate" evidence="1">
    <location>
        <position position="58"/>
    </location>
</feature>
<dbReference type="Proteomes" id="UP000198598">
    <property type="component" value="Unassembled WGS sequence"/>
</dbReference>
<dbReference type="RefSeq" id="WP_093824920.1">
    <property type="nucleotide sequence ID" value="NZ_FOLQ01000002.1"/>
</dbReference>
<dbReference type="PANTHER" id="PTHR44520:SF2">
    <property type="entry name" value="RESPONSE REGULATOR RCP1"/>
    <property type="match status" value="1"/>
</dbReference>
<dbReference type="EMBL" id="FOLQ01000002">
    <property type="protein sequence ID" value="SFC89582.1"/>
    <property type="molecule type" value="Genomic_DNA"/>
</dbReference>
<dbReference type="Pfam" id="PF00072">
    <property type="entry name" value="Response_reg"/>
    <property type="match status" value="1"/>
</dbReference>
<protein>
    <submittedName>
        <fullName evidence="3">Response regulator receiver domain-containing protein</fullName>
    </submittedName>
</protein>
<sequence length="134" mass="14907">MQQGKTTILLTDDDDDDRYFLRQAIERIIDGSAILEAKNGEEALALFDKHVIQLVILDMNMPGLSGLEILGFIRSQNQLFSTPVVMLSTSDQPELITSAYAKGINSFIQKPMQVGEYDRIADAIKICFLSLPLS</sequence>
<feature type="domain" description="Response regulatory" evidence="2">
    <location>
        <begin position="7"/>
        <end position="125"/>
    </location>
</feature>
<evidence type="ECO:0000259" key="2">
    <source>
        <dbReference type="PROSITE" id="PS50110"/>
    </source>
</evidence>
<dbReference type="Gene3D" id="3.40.50.2300">
    <property type="match status" value="1"/>
</dbReference>
<dbReference type="SUPFAM" id="SSF52172">
    <property type="entry name" value="CheY-like"/>
    <property type="match status" value="1"/>
</dbReference>
<keyword evidence="1" id="KW-0597">Phosphoprotein</keyword>
<dbReference type="InterPro" id="IPR011006">
    <property type="entry name" value="CheY-like_superfamily"/>
</dbReference>
<accession>A0A1I1MXE5</accession>
<evidence type="ECO:0000313" key="4">
    <source>
        <dbReference type="Proteomes" id="UP000198598"/>
    </source>
</evidence>
<organism evidence="3 4">
    <name type="scientific">Spirosoma endophyticum</name>
    <dbReference type="NCBI Taxonomy" id="662367"/>
    <lineage>
        <taxon>Bacteria</taxon>
        <taxon>Pseudomonadati</taxon>
        <taxon>Bacteroidota</taxon>
        <taxon>Cytophagia</taxon>
        <taxon>Cytophagales</taxon>
        <taxon>Cytophagaceae</taxon>
        <taxon>Spirosoma</taxon>
    </lineage>
</organism>
<gene>
    <name evidence="3" type="ORF">SAMN05216167_102737</name>
</gene>
<reference evidence="3 4" key="1">
    <citation type="submission" date="2016-10" db="EMBL/GenBank/DDBJ databases">
        <authorList>
            <person name="de Groot N.N."/>
        </authorList>
    </citation>
    <scope>NUCLEOTIDE SEQUENCE [LARGE SCALE GENOMIC DNA]</scope>
    <source>
        <strain evidence="3 4">DSM 26130</strain>
    </source>
</reference>
<dbReference type="InterPro" id="IPR052893">
    <property type="entry name" value="TCS_response_regulator"/>
</dbReference>
<dbReference type="SMART" id="SM00448">
    <property type="entry name" value="REC"/>
    <property type="match status" value="1"/>
</dbReference>
<dbReference type="InterPro" id="IPR001789">
    <property type="entry name" value="Sig_transdc_resp-reg_receiver"/>
</dbReference>
<dbReference type="OrthoDB" id="9808843at2"/>
<dbReference type="PANTHER" id="PTHR44520">
    <property type="entry name" value="RESPONSE REGULATOR RCP1-RELATED"/>
    <property type="match status" value="1"/>
</dbReference>
<dbReference type="GO" id="GO:0000160">
    <property type="term" value="P:phosphorelay signal transduction system"/>
    <property type="evidence" value="ECO:0007669"/>
    <property type="project" value="InterPro"/>
</dbReference>
<dbReference type="PROSITE" id="PS50110">
    <property type="entry name" value="RESPONSE_REGULATORY"/>
    <property type="match status" value="1"/>
</dbReference>
<evidence type="ECO:0000313" key="3">
    <source>
        <dbReference type="EMBL" id="SFC89582.1"/>
    </source>
</evidence>